<dbReference type="NCBIfam" id="TIGR04174">
    <property type="entry name" value="IPTL_CTERM"/>
    <property type="match status" value="1"/>
</dbReference>
<evidence type="ECO:0000256" key="2">
    <source>
        <dbReference type="SAM" id="Phobius"/>
    </source>
</evidence>
<accession>A0A7G5ELH2</accession>
<keyword evidence="2" id="KW-0472">Membrane</keyword>
<dbReference type="KEGG" id="cpis:HS961_19495"/>
<feature type="region of interest" description="Disordered" evidence="1">
    <location>
        <begin position="1"/>
        <end position="39"/>
    </location>
</feature>
<protein>
    <submittedName>
        <fullName evidence="4">IPTL-CTERM sorting domain-containing protein</fullName>
    </submittedName>
</protein>
<feature type="compositionally biased region" description="Polar residues" evidence="1">
    <location>
        <begin position="1"/>
        <end position="11"/>
    </location>
</feature>
<evidence type="ECO:0000259" key="3">
    <source>
        <dbReference type="Pfam" id="PF18203"/>
    </source>
</evidence>
<proteinExistence type="predicted"/>
<evidence type="ECO:0000256" key="1">
    <source>
        <dbReference type="SAM" id="MobiDB-lite"/>
    </source>
</evidence>
<keyword evidence="2" id="KW-0812">Transmembrane</keyword>
<dbReference type="RefSeq" id="WP_182324840.1">
    <property type="nucleotide sequence ID" value="NZ_CP058554.1"/>
</dbReference>
<feature type="transmembrane region" description="Helical" evidence="2">
    <location>
        <begin position="452"/>
        <end position="469"/>
    </location>
</feature>
<dbReference type="EMBL" id="CP058554">
    <property type="protein sequence ID" value="QMV74847.1"/>
    <property type="molecule type" value="Genomic_DNA"/>
</dbReference>
<dbReference type="Proteomes" id="UP000515240">
    <property type="component" value="Chromosome"/>
</dbReference>
<sequence length="478" mass="48874">MSNRPPGTLTQDWYPGSSEGSVGATPVSGPTHDSTFLSNTGAQRFGTDLSANPDPTYPDFQVISGLTASSASAAMIAQQYIEFPFSTGTMQYADATASAALFYVNGIFTAKRWNLNANAHPRAFGYAAYVVDAGGNPVGGLLQQIDDVSTVAGTDFQMVRAPDGPGPGVALQPGTPYALRFYLYRTPANSDGRASWDDTLFTMSRQTLAEIIVSASTVSATPNGAQNDYSYSYSFNVYNNGPDATRAVVSDPLPTVANGATANWSCTLQPSGTPCTTATGSGPISAVVQALNSGDTAVYTVRWTGPGVTAASTHTVSALPEAGSPPDPISTNNAADLSLAPATITAVDDVVSLTTNTSSAATPVSSNDSSSGGVVDPDTVTLVTPPAAGSVSCDAGVCTYVPPAAGLTTPVSYQYNICLAAPNQAVCATATVRISAPQPNAVATTPTPVPTLGAYSLSLLALLLGGLGLRQRRQLQAR</sequence>
<dbReference type="AlphaFoldDB" id="A0A7G5ELH2"/>
<keyword evidence="2" id="KW-1133">Transmembrane helix</keyword>
<organism evidence="4 5">
    <name type="scientific">Comamonas piscis</name>
    <dbReference type="NCBI Taxonomy" id="1562974"/>
    <lineage>
        <taxon>Bacteria</taxon>
        <taxon>Pseudomonadati</taxon>
        <taxon>Pseudomonadota</taxon>
        <taxon>Betaproteobacteria</taxon>
        <taxon>Burkholderiales</taxon>
        <taxon>Comamonadaceae</taxon>
        <taxon>Comamonas</taxon>
    </lineage>
</organism>
<evidence type="ECO:0000313" key="4">
    <source>
        <dbReference type="EMBL" id="QMV74847.1"/>
    </source>
</evidence>
<dbReference type="InterPro" id="IPR026442">
    <property type="entry name" value="IPTL_CTERM"/>
</dbReference>
<name>A0A7G5ELH2_9BURK</name>
<dbReference type="Pfam" id="PF18203">
    <property type="entry name" value="IPTL-CTERM"/>
    <property type="match status" value="1"/>
</dbReference>
<feature type="domain" description="IPTL-CTERM protein sorting" evidence="3">
    <location>
        <begin position="447"/>
        <end position="473"/>
    </location>
</feature>
<evidence type="ECO:0000313" key="5">
    <source>
        <dbReference type="Proteomes" id="UP000515240"/>
    </source>
</evidence>
<reference evidence="4 5" key="1">
    <citation type="journal article" date="2020" name="G3 (Bethesda)">
        <title>CeMbio - The Caenorhabditis elegans Microbiome Resource.</title>
        <authorList>
            <person name="Dirksen P."/>
            <person name="Assie A."/>
            <person name="Zimmermann J."/>
            <person name="Zhang F."/>
            <person name="Tietje A.M."/>
            <person name="Marsh S.A."/>
            <person name="Felix M.A."/>
            <person name="Shapira M."/>
            <person name="Kaleta C."/>
            <person name="Schulenburg H."/>
            <person name="Samuel B."/>
        </authorList>
    </citation>
    <scope>NUCLEOTIDE SEQUENCE [LARGE SCALE GENOMIC DNA]</scope>
    <source>
        <strain evidence="4 5">BIGb0172</strain>
    </source>
</reference>
<keyword evidence="5" id="KW-1185">Reference proteome</keyword>
<gene>
    <name evidence="4" type="ORF">HS961_19495</name>
</gene>